<evidence type="ECO:0000256" key="6">
    <source>
        <dbReference type="ARBA" id="ARBA00022448"/>
    </source>
</evidence>
<evidence type="ECO:0000256" key="16">
    <source>
        <dbReference type="ARBA" id="ARBA00023136"/>
    </source>
</evidence>
<feature type="domain" description="NADH:quinone oxidoreductase/Mrp antiporter transmembrane" evidence="19">
    <location>
        <begin position="27"/>
        <end position="74"/>
    </location>
</feature>
<keyword evidence="10 18" id="KW-1278">Translocase</keyword>
<dbReference type="GO" id="GO:0006120">
    <property type="term" value="P:mitochondrial electron transport, NADH to ubiquinone"/>
    <property type="evidence" value="ECO:0007669"/>
    <property type="project" value="InterPro"/>
</dbReference>
<keyword evidence="13 18" id="KW-0520">NAD</keyword>
<keyword evidence="11 18" id="KW-0249">Electron transport</keyword>
<proteinExistence type="inferred from homology"/>
<feature type="transmembrane region" description="Helical" evidence="18">
    <location>
        <begin position="252"/>
        <end position="276"/>
    </location>
</feature>
<feature type="transmembrane region" description="Helical" evidence="18">
    <location>
        <begin position="297"/>
        <end position="319"/>
    </location>
</feature>
<reference evidence="20" key="1">
    <citation type="journal article" date="2009" name="Genome">
        <title>The first complete mitochondrial genome sequences of Amblypygi (Chelicerata: Arachnida) reveal conservation of the ancestral arthropod gene order.</title>
        <authorList>
            <person name="Fahrein K."/>
            <person name="Masta S.E."/>
            <person name="Podsiadlowski L."/>
        </authorList>
    </citation>
    <scope>NUCLEOTIDE SEQUENCE</scope>
</reference>
<evidence type="ECO:0000259" key="19">
    <source>
        <dbReference type="Pfam" id="PF00361"/>
    </source>
</evidence>
<feature type="transmembrane region" description="Helical" evidence="18">
    <location>
        <begin position="84"/>
        <end position="107"/>
    </location>
</feature>
<keyword evidence="12 18" id="KW-1133">Transmembrane helix</keyword>
<evidence type="ECO:0000256" key="3">
    <source>
        <dbReference type="ARBA" id="ARBA00007012"/>
    </source>
</evidence>
<dbReference type="PANTHER" id="PTHR46552">
    <property type="entry name" value="NADH-UBIQUINONE OXIDOREDUCTASE CHAIN 2"/>
    <property type="match status" value="1"/>
</dbReference>
<comment type="similarity">
    <text evidence="3 18">Belongs to the complex I subunit 2 family.</text>
</comment>
<evidence type="ECO:0000256" key="13">
    <source>
        <dbReference type="ARBA" id="ARBA00023027"/>
    </source>
</evidence>
<geneLocation type="mitochondrion" evidence="20"/>
<dbReference type="GO" id="GO:0005743">
    <property type="term" value="C:mitochondrial inner membrane"/>
    <property type="evidence" value="ECO:0007669"/>
    <property type="project" value="UniProtKB-SubCell"/>
</dbReference>
<dbReference type="GO" id="GO:0008137">
    <property type="term" value="F:NADH dehydrogenase (ubiquinone) activity"/>
    <property type="evidence" value="ECO:0007669"/>
    <property type="project" value="UniProtKB-EC"/>
</dbReference>
<keyword evidence="14 18" id="KW-0830">Ubiquinone</keyword>
<dbReference type="RefSeq" id="YP_002242166.1">
    <property type="nucleotide sequence ID" value="NC_011293.1"/>
</dbReference>
<keyword evidence="16 18" id="KW-0472">Membrane</keyword>
<evidence type="ECO:0000256" key="4">
    <source>
        <dbReference type="ARBA" id="ARBA00012944"/>
    </source>
</evidence>
<dbReference type="PANTHER" id="PTHR46552:SF1">
    <property type="entry name" value="NADH-UBIQUINONE OXIDOREDUCTASE CHAIN 2"/>
    <property type="match status" value="1"/>
</dbReference>
<dbReference type="CTD" id="4536"/>
<evidence type="ECO:0000256" key="15">
    <source>
        <dbReference type="ARBA" id="ARBA00023128"/>
    </source>
</evidence>
<dbReference type="EC" id="7.1.1.2" evidence="4 18"/>
<evidence type="ECO:0000256" key="14">
    <source>
        <dbReference type="ARBA" id="ARBA00023075"/>
    </source>
</evidence>
<comment type="function">
    <text evidence="18">Core subunit of the mitochondrial membrane respiratory chain NADH dehydrogenase (Complex I) which catalyzes electron transfer from NADH through the respiratory chain, using ubiquinone as an electron acceptor. Essential for the catalytic activity and assembly of complex I.</text>
</comment>
<dbReference type="PRINTS" id="PR01436">
    <property type="entry name" value="NADHDHGNASE2"/>
</dbReference>
<evidence type="ECO:0000256" key="9">
    <source>
        <dbReference type="ARBA" id="ARBA00022792"/>
    </source>
</evidence>
<comment type="catalytic activity">
    <reaction evidence="17 18">
        <text>a ubiquinone + NADH + 5 H(+)(in) = a ubiquinol + NAD(+) + 4 H(+)(out)</text>
        <dbReference type="Rhea" id="RHEA:29091"/>
        <dbReference type="Rhea" id="RHEA-COMP:9565"/>
        <dbReference type="Rhea" id="RHEA-COMP:9566"/>
        <dbReference type="ChEBI" id="CHEBI:15378"/>
        <dbReference type="ChEBI" id="CHEBI:16389"/>
        <dbReference type="ChEBI" id="CHEBI:17976"/>
        <dbReference type="ChEBI" id="CHEBI:57540"/>
        <dbReference type="ChEBI" id="CHEBI:57945"/>
        <dbReference type="EC" id="7.1.1.2"/>
    </reaction>
</comment>
<feature type="transmembrane region" description="Helical" evidence="18">
    <location>
        <begin position="229"/>
        <end position="246"/>
    </location>
</feature>
<dbReference type="EMBL" id="FJ204233">
    <property type="protein sequence ID" value="ACI02280.1"/>
    <property type="molecule type" value="Genomic_DNA"/>
</dbReference>
<evidence type="ECO:0000256" key="8">
    <source>
        <dbReference type="ARBA" id="ARBA00022692"/>
    </source>
</evidence>
<evidence type="ECO:0000256" key="17">
    <source>
        <dbReference type="ARBA" id="ARBA00049551"/>
    </source>
</evidence>
<keyword evidence="9 18" id="KW-0999">Mitochondrion inner membrane</keyword>
<keyword evidence="7 18" id="KW-0679">Respiratory chain</keyword>
<dbReference type="Pfam" id="PF00361">
    <property type="entry name" value="Proton_antipo_M"/>
    <property type="match status" value="2"/>
</dbReference>
<evidence type="ECO:0000256" key="12">
    <source>
        <dbReference type="ARBA" id="ARBA00022989"/>
    </source>
</evidence>
<evidence type="ECO:0000256" key="5">
    <source>
        <dbReference type="ARBA" id="ARBA00021008"/>
    </source>
</evidence>
<feature type="transmembrane region" description="Helical" evidence="18">
    <location>
        <begin position="7"/>
        <end position="23"/>
    </location>
</feature>
<sequence length="320" mass="36172">MPNPTNLLMFTLIIMSLMLMASSSSPFMMWISLEINTISFIALMFLPSNQESSESCMIYFLPQSVGSSLFLMSSSTPAVFSTPFLPLIITLSMALKLGMAPFHYWFIKTAKNISWKMNSILMTIQKIPPFMVIIMNTPHPQTKMILILLSAMVGPFGGINQTNIKSLLAFSSVSHMAWMMAALYIDNLSWLIYLTVYSTIFMAISLTLNKKISSINQMISVNPNMKLTFFLLILSLGGMPPLTGFFQKWMVITLLSSPLVIFTLMLSAVLNLYFYIRLSLPILLTNNSSNPWMKKNFHMNILTIPSLFLLPFLLLFFPIL</sequence>
<accession>B5U6L2</accession>
<feature type="transmembrane region" description="Helical" evidence="18">
    <location>
        <begin position="191"/>
        <end position="208"/>
    </location>
</feature>
<gene>
    <name evidence="20" type="primary">ND2</name>
</gene>
<organism evidence="20">
    <name type="scientific">Damon diadema</name>
    <dbReference type="NCBI Taxonomy" id="317680"/>
    <lineage>
        <taxon>Eukaryota</taxon>
        <taxon>Metazoa</taxon>
        <taxon>Ecdysozoa</taxon>
        <taxon>Arthropoda</taxon>
        <taxon>Chelicerata</taxon>
        <taxon>Arachnida</taxon>
        <taxon>Amblypygi</taxon>
        <taxon>Phrynichidae</taxon>
        <taxon>Damoninae</taxon>
        <taxon>Damon</taxon>
    </lineage>
</organism>
<keyword evidence="6" id="KW-0813">Transport</keyword>
<protein>
    <recommendedName>
        <fullName evidence="5 18">NADH-ubiquinone oxidoreductase chain 2</fullName>
        <ecNumber evidence="4 18">7.1.1.2</ecNumber>
    </recommendedName>
</protein>
<comment type="subcellular location">
    <subcellularLocation>
        <location evidence="2 18">Mitochondrion inner membrane</location>
        <topology evidence="2 18">Multi-pass membrane protein</topology>
    </subcellularLocation>
</comment>
<keyword evidence="8 18" id="KW-0812">Transmembrane</keyword>
<feature type="transmembrane region" description="Helical" evidence="18">
    <location>
        <begin position="144"/>
        <end position="160"/>
    </location>
</feature>
<evidence type="ECO:0000256" key="10">
    <source>
        <dbReference type="ARBA" id="ARBA00022967"/>
    </source>
</evidence>
<evidence type="ECO:0000256" key="2">
    <source>
        <dbReference type="ARBA" id="ARBA00004448"/>
    </source>
</evidence>
<dbReference type="GeneID" id="6941183"/>
<evidence type="ECO:0000256" key="1">
    <source>
        <dbReference type="ARBA" id="ARBA00003257"/>
    </source>
</evidence>
<comment type="function">
    <text evidence="1">Core subunit of the mitochondrial membrane respiratory chain NADH dehydrogenase (Complex I) that is believed to belong to the minimal assembly required for catalysis. Complex I functions in the transfer of electrons from NADH to the respiratory chain. The immediate electron acceptor for the enzyme is believed to be ubiquinone.</text>
</comment>
<dbReference type="InterPro" id="IPR001750">
    <property type="entry name" value="ND/Mrp_TM"/>
</dbReference>
<keyword evidence="15 18" id="KW-0496">Mitochondrion</keyword>
<evidence type="ECO:0000256" key="11">
    <source>
        <dbReference type="ARBA" id="ARBA00022982"/>
    </source>
</evidence>
<evidence type="ECO:0000256" key="7">
    <source>
        <dbReference type="ARBA" id="ARBA00022660"/>
    </source>
</evidence>
<dbReference type="InterPro" id="IPR050175">
    <property type="entry name" value="Complex_I_Subunit_2"/>
</dbReference>
<evidence type="ECO:0000256" key="18">
    <source>
        <dbReference type="RuleBase" id="RU003403"/>
    </source>
</evidence>
<feature type="domain" description="NADH:quinone oxidoreductase/Mrp antiporter transmembrane" evidence="19">
    <location>
        <begin position="84"/>
        <end position="267"/>
    </location>
</feature>
<dbReference type="AlphaFoldDB" id="B5U6L2"/>
<name>B5U6L2_9ARAC</name>
<dbReference type="InterPro" id="IPR003917">
    <property type="entry name" value="NADH_UbQ_OxRdtase_chain2"/>
</dbReference>
<evidence type="ECO:0000313" key="20">
    <source>
        <dbReference type="EMBL" id="ACI02280.1"/>
    </source>
</evidence>